<dbReference type="EMBL" id="RCMK01003828">
    <property type="protein sequence ID" value="KAG2873411.1"/>
    <property type="molecule type" value="Genomic_DNA"/>
</dbReference>
<dbReference type="EMBL" id="RCMG01000413">
    <property type="protein sequence ID" value="KAG2854683.1"/>
    <property type="molecule type" value="Genomic_DNA"/>
</dbReference>
<name>A0A8T1A5W3_9STRA</name>
<evidence type="ECO:0000313" key="2">
    <source>
        <dbReference type="EMBL" id="KAG2873411.1"/>
    </source>
</evidence>
<dbReference type="Proteomes" id="UP000697107">
    <property type="component" value="Unassembled WGS sequence"/>
</dbReference>
<dbReference type="Proteomes" id="UP000774804">
    <property type="component" value="Unassembled WGS sequence"/>
</dbReference>
<protein>
    <submittedName>
        <fullName evidence="2">Uncharacterized protein</fullName>
    </submittedName>
</protein>
<dbReference type="AlphaFoldDB" id="A0A8T1A5W3"/>
<reference evidence="2" key="1">
    <citation type="submission" date="2018-10" db="EMBL/GenBank/DDBJ databases">
        <title>Effector identification in a new, highly contiguous assembly of the strawberry crown rot pathogen Phytophthora cactorum.</title>
        <authorList>
            <person name="Armitage A.D."/>
            <person name="Nellist C.F."/>
            <person name="Bates H."/>
            <person name="Vickerstaff R.J."/>
            <person name="Harrison R.J."/>
        </authorList>
    </citation>
    <scope>NUCLEOTIDE SEQUENCE</scope>
    <source>
        <strain evidence="1">15-7</strain>
        <strain evidence="3">4032</strain>
        <strain evidence="2">4040</strain>
        <strain evidence="4">P415</strain>
    </source>
</reference>
<evidence type="ECO:0000313" key="5">
    <source>
        <dbReference type="Proteomes" id="UP000736787"/>
    </source>
</evidence>
<evidence type="ECO:0000313" key="3">
    <source>
        <dbReference type="EMBL" id="KAG2913478.1"/>
    </source>
</evidence>
<organism evidence="2 5">
    <name type="scientific">Phytophthora cactorum</name>
    <dbReference type="NCBI Taxonomy" id="29920"/>
    <lineage>
        <taxon>Eukaryota</taxon>
        <taxon>Sar</taxon>
        <taxon>Stramenopiles</taxon>
        <taxon>Oomycota</taxon>
        <taxon>Peronosporomycetes</taxon>
        <taxon>Peronosporales</taxon>
        <taxon>Peronosporaceae</taxon>
        <taxon>Phytophthora</taxon>
    </lineage>
</organism>
<proteinExistence type="predicted"/>
<dbReference type="EMBL" id="RCMI01000391">
    <property type="protein sequence ID" value="KAG2913478.1"/>
    <property type="molecule type" value="Genomic_DNA"/>
</dbReference>
<comment type="caution">
    <text evidence="2">The sequence shown here is derived from an EMBL/GenBank/DDBJ whole genome shotgun (WGS) entry which is preliminary data.</text>
</comment>
<dbReference type="Proteomes" id="UP000736787">
    <property type="component" value="Unassembled WGS sequence"/>
</dbReference>
<dbReference type="Proteomes" id="UP000735874">
    <property type="component" value="Unassembled WGS sequence"/>
</dbReference>
<dbReference type="EMBL" id="RCML01003981">
    <property type="protein sequence ID" value="KAG2951340.1"/>
    <property type="molecule type" value="Genomic_DNA"/>
</dbReference>
<gene>
    <name evidence="1" type="ORF">PC113_g13093</name>
    <name evidence="3" type="ORF">PC115_g12012</name>
    <name evidence="2" type="ORF">PC117_g27813</name>
    <name evidence="4" type="ORF">PC118_g25190</name>
</gene>
<evidence type="ECO:0000313" key="4">
    <source>
        <dbReference type="EMBL" id="KAG2951340.1"/>
    </source>
</evidence>
<evidence type="ECO:0000313" key="1">
    <source>
        <dbReference type="EMBL" id="KAG2854683.1"/>
    </source>
</evidence>
<accession>A0A8T1A5W3</accession>
<sequence>MNVVAGLSTLAISALTTVEQTTTARNMATTSRDTLEEPVMRRFQRAGKTGVVGPQLGTALAS</sequence>